<dbReference type="EMBL" id="CAQQ02130450">
    <property type="status" value="NOT_ANNOTATED_CDS"/>
    <property type="molecule type" value="Genomic_DNA"/>
</dbReference>
<protein>
    <submittedName>
        <fullName evidence="1">Uncharacterized protein</fullName>
    </submittedName>
</protein>
<evidence type="ECO:0000313" key="1">
    <source>
        <dbReference type="EnsemblMetazoa" id="MESCA004250-PA"/>
    </source>
</evidence>
<keyword evidence="2" id="KW-1185">Reference proteome</keyword>
<reference evidence="2" key="1">
    <citation type="submission" date="2013-02" db="EMBL/GenBank/DDBJ databases">
        <authorList>
            <person name="Hughes D."/>
        </authorList>
    </citation>
    <scope>NUCLEOTIDE SEQUENCE</scope>
    <source>
        <strain>Durham</strain>
        <strain evidence="2">NC isolate 2 -- Noor lab</strain>
    </source>
</reference>
<dbReference type="EnsemblMetazoa" id="MESCA004250-RA">
    <property type="protein sequence ID" value="MESCA004250-PA"/>
    <property type="gene ID" value="MESCA004250"/>
</dbReference>
<evidence type="ECO:0000313" key="2">
    <source>
        <dbReference type="Proteomes" id="UP000015102"/>
    </source>
</evidence>
<dbReference type="HOGENOM" id="CLU_2963435_0_0_1"/>
<proteinExistence type="predicted"/>
<dbReference type="EMBL" id="CAQQ02130451">
    <property type="status" value="NOT_ANNOTATED_CDS"/>
    <property type="molecule type" value="Genomic_DNA"/>
</dbReference>
<name>T1GL60_MEGSC</name>
<sequence>MLYFAHPCDYWEDEPLLENYTTEGSEELKILTACAGILIIDGSPQCTIASIRDISASML</sequence>
<accession>T1GL60</accession>
<dbReference type="Proteomes" id="UP000015102">
    <property type="component" value="Unassembled WGS sequence"/>
</dbReference>
<dbReference type="AlphaFoldDB" id="T1GL60"/>
<reference evidence="1" key="2">
    <citation type="submission" date="2015-06" db="UniProtKB">
        <authorList>
            <consortium name="EnsemblMetazoa"/>
        </authorList>
    </citation>
    <scope>IDENTIFICATION</scope>
</reference>
<organism evidence="1 2">
    <name type="scientific">Megaselia scalaris</name>
    <name type="common">Humpbacked fly</name>
    <name type="synonym">Phora scalaris</name>
    <dbReference type="NCBI Taxonomy" id="36166"/>
    <lineage>
        <taxon>Eukaryota</taxon>
        <taxon>Metazoa</taxon>
        <taxon>Ecdysozoa</taxon>
        <taxon>Arthropoda</taxon>
        <taxon>Hexapoda</taxon>
        <taxon>Insecta</taxon>
        <taxon>Pterygota</taxon>
        <taxon>Neoptera</taxon>
        <taxon>Endopterygota</taxon>
        <taxon>Diptera</taxon>
        <taxon>Brachycera</taxon>
        <taxon>Muscomorpha</taxon>
        <taxon>Platypezoidea</taxon>
        <taxon>Phoridae</taxon>
        <taxon>Megaseliini</taxon>
        <taxon>Megaselia</taxon>
    </lineage>
</organism>